<evidence type="ECO:0000256" key="2">
    <source>
        <dbReference type="ARBA" id="ARBA00023242"/>
    </source>
</evidence>
<dbReference type="GO" id="GO:0006366">
    <property type="term" value="P:transcription by RNA polymerase II"/>
    <property type="evidence" value="ECO:0000318"/>
    <property type="project" value="GO_Central"/>
</dbReference>
<dbReference type="PANTHER" id="PTHR10535:SF2">
    <property type="entry name" value="DNA-DIRECTED RNA POLYMERASE V SUBUNIT 5A"/>
    <property type="match status" value="1"/>
</dbReference>
<dbReference type="EMBL" id="KI395851">
    <property type="protein sequence ID" value="ERM97769.1"/>
    <property type="molecule type" value="Genomic_DNA"/>
</dbReference>
<dbReference type="Gene3D" id="3.40.1340.10">
    <property type="entry name" value="RNA polymerase, Rpb5, N-terminal domain"/>
    <property type="match status" value="1"/>
</dbReference>
<evidence type="ECO:0008006" key="8">
    <source>
        <dbReference type="Google" id="ProtNLM"/>
    </source>
</evidence>
<sequence length="216" mass="25026">MAAENCLCKLLDRGSVESHRLFRARKTVFEMLRDRGYSVSDNDLSMTLPHFRELYGEEPDTSQLTITTAMDRDPSQRIMVLFCAVDAAKLAHMREYIKQILNEKVHDAIIVYRNSMTPQARIAIKEMPSPYSVELFQMSDLLVNITEHVLKPKHDILTPEEKDELLKKYSVTDNQLPRMLQTDAISRYYGLKPGQIVKITYSDEPIESFMTYRCVN</sequence>
<dbReference type="InterPro" id="IPR035913">
    <property type="entry name" value="RPB5-like_sf"/>
</dbReference>
<keyword evidence="2" id="KW-0539">Nucleus</keyword>
<evidence type="ECO:0000259" key="4">
    <source>
        <dbReference type="Pfam" id="PF01191"/>
    </source>
</evidence>
<dbReference type="PIRSF" id="PIRSF000747">
    <property type="entry name" value="RPB5"/>
    <property type="match status" value="1"/>
</dbReference>
<dbReference type="PANTHER" id="PTHR10535">
    <property type="entry name" value="DNA-DIRECTED RNA POLYMERASES I, II, AND III SUBUNIT RPABC1"/>
    <property type="match status" value="1"/>
</dbReference>
<dbReference type="Pfam" id="PF03871">
    <property type="entry name" value="RNA_pol_Rpb5_N"/>
    <property type="match status" value="1"/>
</dbReference>
<feature type="domain" description="RNA polymerase Rpb5 N-terminal" evidence="5">
    <location>
        <begin position="17"/>
        <end position="100"/>
    </location>
</feature>
<dbReference type="STRING" id="13333.W1NSF3"/>
<dbReference type="GO" id="GO:0003677">
    <property type="term" value="F:DNA binding"/>
    <property type="evidence" value="ECO:0007669"/>
    <property type="project" value="InterPro"/>
</dbReference>
<protein>
    <recommendedName>
        <fullName evidence="8">RNA polymerase subunit H/Rpb5 C-terminal domain-containing protein</fullName>
    </recommendedName>
</protein>
<comment type="similarity">
    <text evidence="3">Belongs to the archaeal Rpo5/eukaryotic RPB5 RNA polymerase subunit family.</text>
</comment>
<dbReference type="eggNOG" id="KOG3218">
    <property type="taxonomic scope" value="Eukaryota"/>
</dbReference>
<dbReference type="FunFam" id="3.90.940.20:FF:000001">
    <property type="entry name" value="DNA-directed RNA polymerases I, II, and III subunit RPABC1"/>
    <property type="match status" value="1"/>
</dbReference>
<dbReference type="Gramene" id="ERM97769">
    <property type="protein sequence ID" value="ERM97769"/>
    <property type="gene ID" value="AMTR_s00116p00085310"/>
</dbReference>
<name>W1NSF3_AMBTC</name>
<comment type="subcellular location">
    <subcellularLocation>
        <location evidence="1">Nucleus</location>
    </subcellularLocation>
</comment>
<dbReference type="Proteomes" id="UP000017836">
    <property type="component" value="Unassembled WGS sequence"/>
</dbReference>
<dbReference type="Pfam" id="PF01191">
    <property type="entry name" value="RNA_pol_Rpb5_C"/>
    <property type="match status" value="1"/>
</dbReference>
<dbReference type="InterPro" id="IPR036710">
    <property type="entry name" value="RNA_pol_Rpb5_N_sf"/>
</dbReference>
<reference evidence="7" key="1">
    <citation type="journal article" date="2013" name="Science">
        <title>The Amborella genome and the evolution of flowering plants.</title>
        <authorList>
            <consortium name="Amborella Genome Project"/>
        </authorList>
    </citation>
    <scope>NUCLEOTIDE SEQUENCE [LARGE SCALE GENOMIC DNA]</scope>
</reference>
<dbReference type="AlphaFoldDB" id="W1NSF3"/>
<evidence type="ECO:0000313" key="7">
    <source>
        <dbReference type="Proteomes" id="UP000017836"/>
    </source>
</evidence>
<gene>
    <name evidence="6" type="ORF">AMTR_s00116p00085310</name>
</gene>
<keyword evidence="7" id="KW-1185">Reference proteome</keyword>
<evidence type="ECO:0000256" key="3">
    <source>
        <dbReference type="ARBA" id="ARBA00025765"/>
    </source>
</evidence>
<dbReference type="InterPro" id="IPR000783">
    <property type="entry name" value="RNA_pol_subH/Rpb5_C"/>
</dbReference>
<dbReference type="GO" id="GO:0055029">
    <property type="term" value="C:nuclear DNA-directed RNA polymerase complex"/>
    <property type="evidence" value="ECO:0007669"/>
    <property type="project" value="UniProtKB-ARBA"/>
</dbReference>
<dbReference type="KEGG" id="atr:18425754"/>
<proteinExistence type="inferred from homology"/>
<evidence type="ECO:0000259" key="5">
    <source>
        <dbReference type="Pfam" id="PF03871"/>
    </source>
</evidence>
<dbReference type="SUPFAM" id="SSF55287">
    <property type="entry name" value="RPB5-like RNA polymerase subunit"/>
    <property type="match status" value="1"/>
</dbReference>
<dbReference type="SUPFAM" id="SSF53036">
    <property type="entry name" value="Eukaryotic RPB5 N-terminal domain"/>
    <property type="match status" value="1"/>
</dbReference>
<dbReference type="FunFam" id="3.40.1340.10:FF:000001">
    <property type="entry name" value="DNA-directed RNA polymerases I, II, and III subunit RPABC1"/>
    <property type="match status" value="1"/>
</dbReference>
<evidence type="ECO:0000313" key="6">
    <source>
        <dbReference type="EMBL" id="ERM97769.1"/>
    </source>
</evidence>
<dbReference type="OMA" id="YCGPGIV"/>
<organism evidence="6 7">
    <name type="scientific">Amborella trichopoda</name>
    <dbReference type="NCBI Taxonomy" id="13333"/>
    <lineage>
        <taxon>Eukaryota</taxon>
        <taxon>Viridiplantae</taxon>
        <taxon>Streptophyta</taxon>
        <taxon>Embryophyta</taxon>
        <taxon>Tracheophyta</taxon>
        <taxon>Spermatophyta</taxon>
        <taxon>Magnoliopsida</taxon>
        <taxon>Amborellales</taxon>
        <taxon>Amborellaceae</taxon>
        <taxon>Amborella</taxon>
    </lineage>
</organism>
<dbReference type="HOGENOM" id="CLU_058320_0_0_1"/>
<feature type="domain" description="RNA polymerase subunit H/Rpb5 C-terminal" evidence="4">
    <location>
        <begin position="143"/>
        <end position="215"/>
    </location>
</feature>
<dbReference type="GO" id="GO:0003899">
    <property type="term" value="F:DNA-directed RNA polymerase activity"/>
    <property type="evidence" value="ECO:0007669"/>
    <property type="project" value="InterPro"/>
</dbReference>
<dbReference type="InterPro" id="IPR014381">
    <property type="entry name" value="Arch_Rpo5/euc_Rpb5"/>
</dbReference>
<evidence type="ECO:0000256" key="1">
    <source>
        <dbReference type="ARBA" id="ARBA00004123"/>
    </source>
</evidence>
<dbReference type="GO" id="GO:0042797">
    <property type="term" value="P:tRNA transcription by RNA polymerase III"/>
    <property type="evidence" value="ECO:0000318"/>
    <property type="project" value="GO_Central"/>
</dbReference>
<accession>W1NSF3</accession>
<dbReference type="InterPro" id="IPR005571">
    <property type="entry name" value="RNA_pol_Rpb5_N"/>
</dbReference>
<dbReference type="GO" id="GO:0006362">
    <property type="term" value="P:transcription elongation by RNA polymerase I"/>
    <property type="evidence" value="ECO:0000318"/>
    <property type="project" value="GO_Central"/>
</dbReference>
<dbReference type="Gene3D" id="3.90.940.20">
    <property type="entry name" value="RPB5-like RNA polymerase subunit"/>
    <property type="match status" value="1"/>
</dbReference>
<dbReference type="OrthoDB" id="248779at2759"/>